<dbReference type="OrthoDB" id="416253at2759"/>
<reference evidence="5 6" key="1">
    <citation type="submission" date="2012-04" db="EMBL/GenBank/DDBJ databases">
        <title>The Genome Sequence of Saprolegnia declina VS20.</title>
        <authorList>
            <consortium name="The Broad Institute Genome Sequencing Platform"/>
            <person name="Russ C."/>
            <person name="Nusbaum C."/>
            <person name="Tyler B."/>
            <person name="van West P."/>
            <person name="Dieguez-Uribeondo J."/>
            <person name="de Bruijn I."/>
            <person name="Tripathy S."/>
            <person name="Jiang R."/>
            <person name="Young S.K."/>
            <person name="Zeng Q."/>
            <person name="Gargeya S."/>
            <person name="Fitzgerald M."/>
            <person name="Haas B."/>
            <person name="Abouelleil A."/>
            <person name="Alvarado L."/>
            <person name="Arachchi H.M."/>
            <person name="Berlin A."/>
            <person name="Chapman S.B."/>
            <person name="Goldberg J."/>
            <person name="Griggs A."/>
            <person name="Gujja S."/>
            <person name="Hansen M."/>
            <person name="Howarth C."/>
            <person name="Imamovic A."/>
            <person name="Larimer J."/>
            <person name="McCowen C."/>
            <person name="Montmayeur A."/>
            <person name="Murphy C."/>
            <person name="Neiman D."/>
            <person name="Pearson M."/>
            <person name="Priest M."/>
            <person name="Roberts A."/>
            <person name="Saif S."/>
            <person name="Shea T."/>
            <person name="Sisk P."/>
            <person name="Sykes S."/>
            <person name="Wortman J."/>
            <person name="Nusbaum C."/>
            <person name="Birren B."/>
        </authorList>
    </citation>
    <scope>NUCLEOTIDE SEQUENCE [LARGE SCALE GENOMIC DNA]</scope>
    <source>
        <strain evidence="5 6">VS20</strain>
    </source>
</reference>
<evidence type="ECO:0000256" key="1">
    <source>
        <dbReference type="PIRSR" id="PIRSR000097-1"/>
    </source>
</evidence>
<feature type="active site" description="Proton donor" evidence="1">
    <location>
        <position position="48"/>
    </location>
</feature>
<feature type="domain" description="NADP-dependent oxidoreductase" evidence="4">
    <location>
        <begin position="15"/>
        <end position="274"/>
    </location>
</feature>
<dbReference type="PIRSF" id="PIRSF000097">
    <property type="entry name" value="AKR"/>
    <property type="match status" value="1"/>
</dbReference>
<name>T0RA10_SAPDV</name>
<evidence type="ECO:0000259" key="4">
    <source>
        <dbReference type="Pfam" id="PF00248"/>
    </source>
</evidence>
<gene>
    <name evidence="5" type="ORF">SDRG_15842</name>
</gene>
<dbReference type="Proteomes" id="UP000030762">
    <property type="component" value="Unassembled WGS sequence"/>
</dbReference>
<dbReference type="Gene3D" id="3.20.20.100">
    <property type="entry name" value="NADP-dependent oxidoreductase domain"/>
    <property type="match status" value="1"/>
</dbReference>
<dbReference type="InterPro" id="IPR020471">
    <property type="entry name" value="AKR"/>
</dbReference>
<dbReference type="InterPro" id="IPR036812">
    <property type="entry name" value="NAD(P)_OxRdtase_dom_sf"/>
</dbReference>
<evidence type="ECO:0000256" key="2">
    <source>
        <dbReference type="PIRSR" id="PIRSR000097-2"/>
    </source>
</evidence>
<dbReference type="AlphaFoldDB" id="T0RA10"/>
<dbReference type="RefSeq" id="XP_008620250.1">
    <property type="nucleotide sequence ID" value="XM_008622028.1"/>
</dbReference>
<dbReference type="VEuPathDB" id="FungiDB:SDRG_15842"/>
<feature type="binding site" evidence="2">
    <location>
        <position position="110"/>
    </location>
    <ligand>
        <name>substrate</name>
    </ligand>
</feature>
<dbReference type="OMA" id="YCLQKNW"/>
<dbReference type="EMBL" id="JH767234">
    <property type="protein sequence ID" value="EQC26357.1"/>
    <property type="molecule type" value="Genomic_DNA"/>
</dbReference>
<evidence type="ECO:0000256" key="3">
    <source>
        <dbReference type="PIRSR" id="PIRSR000097-3"/>
    </source>
</evidence>
<dbReference type="PANTHER" id="PTHR43827:SF10">
    <property type="entry name" value="ZGC:110366"/>
    <property type="match status" value="1"/>
</dbReference>
<dbReference type="Pfam" id="PF00248">
    <property type="entry name" value="Aldo_ket_red"/>
    <property type="match status" value="1"/>
</dbReference>
<dbReference type="eggNOG" id="KOG1577">
    <property type="taxonomic scope" value="Eukaryota"/>
</dbReference>
<accession>T0RA10</accession>
<dbReference type="PRINTS" id="PR00069">
    <property type="entry name" value="ALDKETRDTASE"/>
</dbReference>
<dbReference type="SUPFAM" id="SSF51430">
    <property type="entry name" value="NAD(P)-linked oxidoreductase"/>
    <property type="match status" value="1"/>
</dbReference>
<evidence type="ECO:0000313" key="5">
    <source>
        <dbReference type="EMBL" id="EQC26357.1"/>
    </source>
</evidence>
<keyword evidence="6" id="KW-1185">Reference proteome</keyword>
<dbReference type="InParanoid" id="T0RA10"/>
<organism evidence="5 6">
    <name type="scientific">Saprolegnia diclina (strain VS20)</name>
    <dbReference type="NCBI Taxonomy" id="1156394"/>
    <lineage>
        <taxon>Eukaryota</taxon>
        <taxon>Sar</taxon>
        <taxon>Stramenopiles</taxon>
        <taxon>Oomycota</taxon>
        <taxon>Saprolegniomycetes</taxon>
        <taxon>Saprolegniales</taxon>
        <taxon>Saprolegniaceae</taxon>
        <taxon>Saprolegnia</taxon>
    </lineage>
</organism>
<dbReference type="STRING" id="1156394.T0RA10"/>
<dbReference type="GO" id="GO:0016491">
    <property type="term" value="F:oxidoreductase activity"/>
    <property type="evidence" value="ECO:0007669"/>
    <property type="project" value="InterPro"/>
</dbReference>
<dbReference type="GeneID" id="19956569"/>
<sequence length="290" mass="31950">MKFVKLATGAEIPAIGVGTYRLRGADAERVVYDAVRLGYRHIDTAAVYQNETFVGAAIRRLIAEGVVARHELFVTTKVSPRFMGYDNTKTCVSQCLRDLGLDYVDLMLVHWPGTQGMRTDDPRQKENRIGTLRALKEGFEAGHLKAVGVSNFNVVHFEGIEEYPVHVNQFEFHPLLFTPETQALLHYCATRAIVVEAYTCLGEGTLLNATEFPEVHDVAQSAGCTMAQALIAWALHHGCVVMPKASSPERLRENLAAASVALTKAHVASLDAIVARVGRRKFCWEPSTIA</sequence>
<dbReference type="InterPro" id="IPR018170">
    <property type="entry name" value="Aldo/ket_reductase_CS"/>
</dbReference>
<evidence type="ECO:0000313" key="6">
    <source>
        <dbReference type="Proteomes" id="UP000030762"/>
    </source>
</evidence>
<protein>
    <recommendedName>
        <fullName evidence="4">NADP-dependent oxidoreductase domain-containing protein</fullName>
    </recommendedName>
</protein>
<dbReference type="InterPro" id="IPR023210">
    <property type="entry name" value="NADP_OxRdtase_dom"/>
</dbReference>
<feature type="site" description="Lowers pKa of active site Tyr" evidence="3">
    <location>
        <position position="77"/>
    </location>
</feature>
<dbReference type="PANTHER" id="PTHR43827">
    <property type="entry name" value="2,5-DIKETO-D-GLUCONIC ACID REDUCTASE"/>
    <property type="match status" value="1"/>
</dbReference>
<dbReference type="PROSITE" id="PS00798">
    <property type="entry name" value="ALDOKETO_REDUCTASE_1"/>
    <property type="match status" value="1"/>
</dbReference>
<proteinExistence type="predicted"/>